<reference evidence="2" key="1">
    <citation type="submission" date="2015-07" db="EMBL/GenBank/DDBJ databases">
        <title>MeaNS - Measles Nucleotide Surveillance Program.</title>
        <authorList>
            <person name="Tran T."/>
            <person name="Druce J."/>
        </authorList>
    </citation>
    <scope>NUCLEOTIDE SEQUENCE</scope>
    <source>
        <strain evidence="2">UCB-OBI-ISO-001</strain>
        <tissue evidence="2">Gonad</tissue>
    </source>
</reference>
<proteinExistence type="predicted"/>
<sequence length="318" mass="35915">MTIGAAFTVTILLVIMAEANGYFLLKDVVKFTKVAGELQTEGYIVDKPAYSSSEPVIDTSNISWENFDNCDLYTKLSIAAAERTANKTNDADNIVESIMQNPLLVSDHVAPLERVDKFIPEKRGWFDFLKSKINHLQDIKVWLKKVVNKNVFLKKFGDDFPKKFAKLSLYRLKYLKSICENQVDGAEDERLMDFKILDMPAKTNERVHLHVYKMKVWVDCESSTNMGGLTYEYTKYSFKARNALIDRMSSTAINRGVEALKCFLKKVVGPEPFRNATTTQKPATTTTIKTTAAATPANGIKPTMNIHLVGDCEQQENE</sequence>
<dbReference type="OrthoDB" id="2735833at2759"/>
<keyword evidence="1" id="KW-0732">Signal</keyword>
<organism evidence="2">
    <name type="scientific">Octopus bimaculoides</name>
    <name type="common">California two-spotted octopus</name>
    <dbReference type="NCBI Taxonomy" id="37653"/>
    <lineage>
        <taxon>Eukaryota</taxon>
        <taxon>Metazoa</taxon>
        <taxon>Spiralia</taxon>
        <taxon>Lophotrochozoa</taxon>
        <taxon>Mollusca</taxon>
        <taxon>Cephalopoda</taxon>
        <taxon>Coleoidea</taxon>
        <taxon>Octopodiformes</taxon>
        <taxon>Octopoda</taxon>
        <taxon>Incirrata</taxon>
        <taxon>Octopodidae</taxon>
        <taxon>Octopus</taxon>
    </lineage>
</organism>
<protein>
    <submittedName>
        <fullName evidence="2">Uncharacterized protein</fullName>
    </submittedName>
</protein>
<dbReference type="AlphaFoldDB" id="A0A0L8I7J3"/>
<evidence type="ECO:0000256" key="1">
    <source>
        <dbReference type="SAM" id="SignalP"/>
    </source>
</evidence>
<accession>A0A0L8I7J3</accession>
<evidence type="ECO:0000313" key="2">
    <source>
        <dbReference type="EMBL" id="KOF97374.1"/>
    </source>
</evidence>
<name>A0A0L8I7J3_OCTBM</name>
<feature type="chain" id="PRO_5005584236" evidence="1">
    <location>
        <begin position="22"/>
        <end position="318"/>
    </location>
</feature>
<dbReference type="EMBL" id="KQ416331">
    <property type="protein sequence ID" value="KOF97374.1"/>
    <property type="molecule type" value="Genomic_DNA"/>
</dbReference>
<feature type="signal peptide" evidence="1">
    <location>
        <begin position="1"/>
        <end position="21"/>
    </location>
</feature>
<dbReference type="KEGG" id="obi:106882675"/>
<gene>
    <name evidence="2" type="ORF">OCBIM_22030097mg</name>
</gene>